<evidence type="ECO:0000313" key="11">
    <source>
        <dbReference type="Proteomes" id="UP000296159"/>
    </source>
</evidence>
<dbReference type="NCBIfam" id="TIGR02494">
    <property type="entry name" value="PFLE_PFLC"/>
    <property type="match status" value="1"/>
</dbReference>
<protein>
    <submittedName>
        <fullName evidence="10">Glycyl-radical enzyme activating protein</fullName>
    </submittedName>
</protein>
<proteinExistence type="inferred from homology"/>
<dbReference type="InterPro" id="IPR013785">
    <property type="entry name" value="Aldolase_TIM"/>
</dbReference>
<keyword evidence="7" id="KW-0408">Iron</keyword>
<comment type="caution">
    <text evidence="10">The sequence shown here is derived from an EMBL/GenBank/DDBJ whole genome shotgun (WGS) entry which is preliminary data.</text>
</comment>
<dbReference type="SFLD" id="SFLDG01066">
    <property type="entry name" value="organic_radical-activating_enz"/>
    <property type="match status" value="1"/>
</dbReference>
<dbReference type="CDD" id="cd01335">
    <property type="entry name" value="Radical_SAM"/>
    <property type="match status" value="1"/>
</dbReference>
<evidence type="ECO:0000256" key="4">
    <source>
        <dbReference type="ARBA" id="ARBA00022691"/>
    </source>
</evidence>
<keyword evidence="4" id="KW-0949">S-adenosyl-L-methionine</keyword>
<evidence type="ECO:0000256" key="8">
    <source>
        <dbReference type="ARBA" id="ARBA00023014"/>
    </source>
</evidence>
<evidence type="ECO:0000256" key="2">
    <source>
        <dbReference type="ARBA" id="ARBA00009777"/>
    </source>
</evidence>
<dbReference type="RefSeq" id="WP_136167870.1">
    <property type="nucleotide sequence ID" value="NZ_KZ819089.1"/>
</dbReference>
<sequence>MKLSAAPCSAASDASQTTGRLFNIQRFSLHDGPGIRSVVFLKGCPLQCVWCANPEGISPRQDVFAGRCPQSAPRHIGEVRTVADVHAQVMADEAYYRTSGGGVTLSGGEMAMQPLFARELLAACRRDGVHTAVETSGFAPWSALWQACEFSQLILFDLKLADQQRHVRYTGVGNQWILLNLKRLLTGSIPIRLRIPVIPGVNDDPPQAEKMMSMIRALTAGHSAFTGIDLLPYHSFGVGKYALLGKPYRYAEMHPDAGNANIATLENAAQRHGLTVTTLSHCIA</sequence>
<evidence type="ECO:0000256" key="3">
    <source>
        <dbReference type="ARBA" id="ARBA00022485"/>
    </source>
</evidence>
<comment type="similarity">
    <text evidence="2">Belongs to the organic radical-activating enzymes family.</text>
</comment>
<evidence type="ECO:0000259" key="9">
    <source>
        <dbReference type="PROSITE" id="PS51918"/>
    </source>
</evidence>
<evidence type="ECO:0000256" key="5">
    <source>
        <dbReference type="ARBA" id="ARBA00022723"/>
    </source>
</evidence>
<keyword evidence="5" id="KW-0479">Metal-binding</keyword>
<dbReference type="SFLD" id="SFLDS00029">
    <property type="entry name" value="Radical_SAM"/>
    <property type="match status" value="1"/>
</dbReference>
<dbReference type="PANTHER" id="PTHR30352">
    <property type="entry name" value="PYRUVATE FORMATE-LYASE-ACTIVATING ENZYME"/>
    <property type="match status" value="1"/>
</dbReference>
<dbReference type="PIRSF" id="PIRSF000371">
    <property type="entry name" value="PFL_act_enz"/>
    <property type="match status" value="1"/>
</dbReference>
<dbReference type="GO" id="GO:0016491">
    <property type="term" value="F:oxidoreductase activity"/>
    <property type="evidence" value="ECO:0007669"/>
    <property type="project" value="UniProtKB-KW"/>
</dbReference>
<dbReference type="GO" id="GO:0051539">
    <property type="term" value="F:4 iron, 4 sulfur cluster binding"/>
    <property type="evidence" value="ECO:0007669"/>
    <property type="project" value="UniProtKB-KW"/>
</dbReference>
<evidence type="ECO:0000256" key="6">
    <source>
        <dbReference type="ARBA" id="ARBA00023002"/>
    </source>
</evidence>
<name>A0A2U1TR70_9GAMM</name>
<evidence type="ECO:0000256" key="7">
    <source>
        <dbReference type="ARBA" id="ARBA00023004"/>
    </source>
</evidence>
<keyword evidence="6" id="KW-0560">Oxidoreductase</keyword>
<reference evidence="10 11" key="1">
    <citation type="submission" date="2018-04" db="EMBL/GenBank/DDBJ databases">
        <title>Brenneria corticis sp.nov.</title>
        <authorList>
            <person name="Li Y."/>
        </authorList>
    </citation>
    <scope>NUCLEOTIDE SEQUENCE [LARGE SCALE GENOMIC DNA]</scope>
    <source>
        <strain evidence="10 11">CFCC 11842</strain>
    </source>
</reference>
<accession>A0A2U1TR70</accession>
<dbReference type="SUPFAM" id="SSF102114">
    <property type="entry name" value="Radical SAM enzymes"/>
    <property type="match status" value="1"/>
</dbReference>
<dbReference type="GO" id="GO:0046872">
    <property type="term" value="F:metal ion binding"/>
    <property type="evidence" value="ECO:0007669"/>
    <property type="project" value="UniProtKB-KW"/>
</dbReference>
<dbReference type="InterPro" id="IPR058240">
    <property type="entry name" value="rSAM_sf"/>
</dbReference>
<dbReference type="Pfam" id="PF04055">
    <property type="entry name" value="Radical_SAM"/>
    <property type="match status" value="1"/>
</dbReference>
<dbReference type="EMBL" id="QDKH01000025">
    <property type="protein sequence ID" value="PWC11885.1"/>
    <property type="molecule type" value="Genomic_DNA"/>
</dbReference>
<feature type="domain" description="Radical SAM core" evidence="9">
    <location>
        <begin position="30"/>
        <end position="263"/>
    </location>
</feature>
<dbReference type="InterPro" id="IPR001989">
    <property type="entry name" value="Radical_activat_CS"/>
</dbReference>
<dbReference type="Proteomes" id="UP000296159">
    <property type="component" value="Unassembled WGS sequence"/>
</dbReference>
<dbReference type="InterPro" id="IPR034457">
    <property type="entry name" value="Organic_radical-activating"/>
</dbReference>
<organism evidence="10 11">
    <name type="scientific">Brenneria corticis</name>
    <dbReference type="NCBI Taxonomy" id="2173106"/>
    <lineage>
        <taxon>Bacteria</taxon>
        <taxon>Pseudomonadati</taxon>
        <taxon>Pseudomonadota</taxon>
        <taxon>Gammaproteobacteria</taxon>
        <taxon>Enterobacterales</taxon>
        <taxon>Pectobacteriaceae</taxon>
        <taxon>Brenneria</taxon>
    </lineage>
</organism>
<evidence type="ECO:0000256" key="1">
    <source>
        <dbReference type="ARBA" id="ARBA00001966"/>
    </source>
</evidence>
<evidence type="ECO:0000313" key="10">
    <source>
        <dbReference type="EMBL" id="PWC11885.1"/>
    </source>
</evidence>
<dbReference type="PROSITE" id="PS01087">
    <property type="entry name" value="RADICAL_ACTIVATING"/>
    <property type="match status" value="1"/>
</dbReference>
<keyword evidence="8" id="KW-0411">Iron-sulfur</keyword>
<dbReference type="AlphaFoldDB" id="A0A2U1TR70"/>
<comment type="cofactor">
    <cofactor evidence="1">
        <name>[4Fe-4S] cluster</name>
        <dbReference type="ChEBI" id="CHEBI:49883"/>
    </cofactor>
</comment>
<keyword evidence="3" id="KW-0004">4Fe-4S</keyword>
<dbReference type="InterPro" id="IPR007197">
    <property type="entry name" value="rSAM"/>
</dbReference>
<dbReference type="PROSITE" id="PS51918">
    <property type="entry name" value="RADICAL_SAM"/>
    <property type="match status" value="1"/>
</dbReference>
<dbReference type="PANTHER" id="PTHR30352:SF4">
    <property type="entry name" value="PYRUVATE FORMATE-LYASE 2-ACTIVATING ENZYME"/>
    <property type="match status" value="1"/>
</dbReference>
<keyword evidence="11" id="KW-1185">Reference proteome</keyword>
<dbReference type="Gene3D" id="3.20.20.70">
    <property type="entry name" value="Aldolase class I"/>
    <property type="match status" value="1"/>
</dbReference>
<dbReference type="InterPro" id="IPR012839">
    <property type="entry name" value="Organic_radical_activase"/>
</dbReference>
<gene>
    <name evidence="10" type="ORF">DDT56_18440</name>
</gene>